<dbReference type="CDD" id="cd23254">
    <property type="entry name" value="Kitaviridae_RdRp"/>
    <property type="match status" value="1"/>
</dbReference>
<accession>A0A1L3KK48</accession>
<dbReference type="PROSITE" id="PS51657">
    <property type="entry name" value="PSRV_HELICASE"/>
    <property type="match status" value="1"/>
</dbReference>
<dbReference type="Gene3D" id="3.40.50.300">
    <property type="entry name" value="P-loop containing nucleotide triphosphate hydrolases"/>
    <property type="match status" value="2"/>
</dbReference>
<keyword evidence="1" id="KW-0808">Transferase</keyword>
<evidence type="ECO:0000256" key="3">
    <source>
        <dbReference type="ARBA" id="ARBA00022840"/>
    </source>
</evidence>
<dbReference type="SUPFAM" id="SSF52540">
    <property type="entry name" value="P-loop containing nucleoside triphosphate hydrolases"/>
    <property type="match status" value="1"/>
</dbReference>
<organism evidence="8">
    <name type="scientific">Hubei virga-like virus 13</name>
    <dbReference type="NCBI Taxonomy" id="1923328"/>
    <lineage>
        <taxon>Viruses</taxon>
        <taxon>Riboviria</taxon>
    </lineage>
</organism>
<dbReference type="GO" id="GO:0005524">
    <property type="term" value="F:ATP binding"/>
    <property type="evidence" value="ECO:0007669"/>
    <property type="project" value="UniProtKB-KW"/>
</dbReference>
<dbReference type="SUPFAM" id="SSF56672">
    <property type="entry name" value="DNA/RNA polymerases"/>
    <property type="match status" value="1"/>
</dbReference>
<dbReference type="EMBL" id="KX883803">
    <property type="protein sequence ID" value="APG77733.1"/>
    <property type="molecule type" value="Genomic_RNA"/>
</dbReference>
<keyword evidence="5" id="KW-1133">Transmembrane helix</keyword>
<dbReference type="InterPro" id="IPR043502">
    <property type="entry name" value="DNA/RNA_pol_sf"/>
</dbReference>
<evidence type="ECO:0000256" key="5">
    <source>
        <dbReference type="SAM" id="Phobius"/>
    </source>
</evidence>
<dbReference type="GO" id="GO:0003968">
    <property type="term" value="F:RNA-directed RNA polymerase activity"/>
    <property type="evidence" value="ECO:0007669"/>
    <property type="project" value="InterPro"/>
</dbReference>
<evidence type="ECO:0000259" key="7">
    <source>
        <dbReference type="PROSITE" id="PS51657"/>
    </source>
</evidence>
<protein>
    <recommendedName>
        <fullName evidence="9">RNA helicase</fullName>
    </recommendedName>
</protein>
<evidence type="ECO:0000313" key="8">
    <source>
        <dbReference type="EMBL" id="APG77733.1"/>
    </source>
</evidence>
<dbReference type="GO" id="GO:0006351">
    <property type="term" value="P:DNA-templated transcription"/>
    <property type="evidence" value="ECO:0007669"/>
    <property type="project" value="InterPro"/>
</dbReference>
<dbReference type="InterPro" id="IPR007094">
    <property type="entry name" value="RNA-dir_pol_PSvirus"/>
</dbReference>
<dbReference type="GO" id="GO:0003723">
    <property type="term" value="F:RNA binding"/>
    <property type="evidence" value="ECO:0007669"/>
    <property type="project" value="InterPro"/>
</dbReference>
<dbReference type="InterPro" id="IPR001788">
    <property type="entry name" value="RNA-dep_RNA_pol_alsuvir"/>
</dbReference>
<evidence type="ECO:0008006" key="9">
    <source>
        <dbReference type="Google" id="ProtNLM"/>
    </source>
</evidence>
<keyword evidence="3" id="KW-0067">ATP-binding</keyword>
<reference evidence="8" key="1">
    <citation type="journal article" date="2016" name="Nature">
        <title>Redefining the invertebrate RNA virosphere.</title>
        <authorList>
            <person name="Shi M."/>
            <person name="Lin X.D."/>
            <person name="Tian J.H."/>
            <person name="Chen L.J."/>
            <person name="Chen X."/>
            <person name="Li C.X."/>
            <person name="Qin X.C."/>
            <person name="Li J."/>
            <person name="Cao J.P."/>
            <person name="Eden J.S."/>
            <person name="Buchmann J."/>
            <person name="Wang W."/>
            <person name="Xu J."/>
            <person name="Holmes E.C."/>
            <person name="Zhang Y.Z."/>
        </authorList>
    </citation>
    <scope>NUCLEOTIDE SEQUENCE</scope>
    <source>
        <strain evidence="8">Spider57988</strain>
    </source>
</reference>
<name>A0A1L3KK48_9VIRU</name>
<sequence length="1185" mass="135402">MNHAKVCTACNSDSPKIIVPPLYHHIDRVYYFCDHAHPVSLVSSLEDADIVLRLVTNLDPRECFSITDCGDFLELPIALSAPTRLSEDPSVVTAMRRLVSAYFDMIGSVPSVGIVNCGLDNISVIVQFLLKYTSKIFVLEEEVSVLASGVKFNPTFRVNVDDESYMMNSMIESREYYKSVISAIVAKLEPIHREYLDLLPVMKGGQTFNKRPDYGLIDMSTGHYVVKPKTGGGPYSYAFDGKNLVDISSAVVGGHPVTANLGGSTSWLQPGVFSGLMSVCQDTKLLNSEKIFRQMNKIDLKKLQLGFKLELVEGVPGCGKTRYIIDHHEFSDSNCGHVVLTSSREAAEDLRRRVAERYRLKPDHPILLKRYRTVDSFLMHYDVRVPVEVLWVDEGLMKHFGDLIWCAVMCGCKILRIIGDRAQVPFHNRLAGVELRYHRLRVSEKRMKTTFLSTTHRCPVDVAVMLNRFGVYTSKVKSTSDVERSLSVGLLQNFTQLHSMRDRVFLTFTTLERDSLKKEGFERVFTINQFQGNQASHVVLVRDNVKNLPLFNSKNHMLVAISRHTKSFSYLTRVIDDDLYRFLSVPITQGEILECTTVRSLLGGGVIMGKTETKQFPIYKVVPRSATMVDMLKQDAKIRDFVQGNFGVGVVPYRVQTIPIDYRKVEEVTAAPYYVSDSITTLQYFYDELFPGQSTEYFEYDDKLFQQDDLYFATKEMMRLPTYEKFASARYDCLSPSLRTSCPSPVSSGLKSVLKAFYDRNGNVPELQGLVDDQAMADTMFENFVNHYIADRDLFSGFQCEPIHVNVDSIEDWLFTQAPKVKQLAFPEEVIQVFSKELNVYSMILKKLPKPKLETGAEYKFPSPQTIAHSSKDINAVFCPIVREMKKRLLSVLYPNVVLFTDISVPDFEELLTVRLPASRLKLLKFLLEADMSKYDKSQNLVALLYEIKMIRALGFPEFLIPTWIFMHVFSKLINRLAGVVFKLFYQRKSGDPMTYFGNTLFLMAVIASLLIAFLIDMIRDGRIFMLFSGDDFLALCQFLIDLAFLVEEVAVRFNLEAKVLNYRTPYFCSKFLVMTPQGRWAVIPDVPKMLTKLGRRDLVNERHVEEYRISCLDVGRNLGNSLLYPLIDDCVLDRYKNKNLVGLSSLYSALFKCFSDKKEFDRLYYRNSRHNIDDLRVFSKLNDF</sequence>
<feature type="domain" description="(+)RNA virus helicase C-terminal" evidence="7">
    <location>
        <begin position="280"/>
        <end position="607"/>
    </location>
</feature>
<dbReference type="PROSITE" id="PS50507">
    <property type="entry name" value="RDRP_SSRNA_POS"/>
    <property type="match status" value="1"/>
</dbReference>
<dbReference type="Pfam" id="PF00978">
    <property type="entry name" value="RdRP_2"/>
    <property type="match status" value="1"/>
</dbReference>
<evidence type="ECO:0000256" key="1">
    <source>
        <dbReference type="ARBA" id="ARBA00022679"/>
    </source>
</evidence>
<evidence type="ECO:0000259" key="6">
    <source>
        <dbReference type="PROSITE" id="PS50507"/>
    </source>
</evidence>
<proteinExistence type="predicted"/>
<dbReference type="InterPro" id="IPR027417">
    <property type="entry name" value="P-loop_NTPase"/>
</dbReference>
<keyword evidence="4" id="KW-0693">Viral RNA replication</keyword>
<evidence type="ECO:0000256" key="2">
    <source>
        <dbReference type="ARBA" id="ARBA00022695"/>
    </source>
</evidence>
<keyword evidence="5" id="KW-0812">Transmembrane</keyword>
<keyword evidence="2" id="KW-0548">Nucleotidyltransferase</keyword>
<dbReference type="GO" id="GO:0039694">
    <property type="term" value="P:viral RNA genome replication"/>
    <property type="evidence" value="ECO:0007669"/>
    <property type="project" value="InterPro"/>
</dbReference>
<dbReference type="Pfam" id="PF01443">
    <property type="entry name" value="Viral_helicase1"/>
    <property type="match status" value="1"/>
</dbReference>
<feature type="domain" description="RdRp catalytic" evidence="6">
    <location>
        <begin position="925"/>
        <end position="1045"/>
    </location>
</feature>
<keyword evidence="3" id="KW-0547">Nucleotide-binding</keyword>
<evidence type="ECO:0000256" key="4">
    <source>
        <dbReference type="ARBA" id="ARBA00022953"/>
    </source>
</evidence>
<dbReference type="InterPro" id="IPR027351">
    <property type="entry name" value="(+)RNA_virus_helicase_core_dom"/>
</dbReference>
<keyword evidence="5" id="KW-0472">Membrane</keyword>
<feature type="transmembrane region" description="Helical" evidence="5">
    <location>
        <begin position="996"/>
        <end position="1016"/>
    </location>
</feature>